<keyword evidence="5" id="KW-1185">Reference proteome</keyword>
<organism evidence="4 5">
    <name type="scientific">Sphingobacterium phlebotomi</name>
    <dbReference type="NCBI Taxonomy" id="2605433"/>
    <lineage>
        <taxon>Bacteria</taxon>
        <taxon>Pseudomonadati</taxon>
        <taxon>Bacteroidota</taxon>
        <taxon>Sphingobacteriia</taxon>
        <taxon>Sphingobacteriales</taxon>
        <taxon>Sphingobacteriaceae</taxon>
        <taxon>Sphingobacterium</taxon>
    </lineage>
</organism>
<dbReference type="Pfam" id="PF00106">
    <property type="entry name" value="adh_short"/>
    <property type="match status" value="1"/>
</dbReference>
<dbReference type="PROSITE" id="PS00061">
    <property type="entry name" value="ADH_SHORT"/>
    <property type="match status" value="1"/>
</dbReference>
<dbReference type="PRINTS" id="PR00081">
    <property type="entry name" value="GDHRDH"/>
</dbReference>
<dbReference type="InterPro" id="IPR020904">
    <property type="entry name" value="Sc_DH/Rdtase_CS"/>
</dbReference>
<name>A0A5D4GSE1_9SPHI</name>
<dbReference type="SUPFAM" id="SSF51735">
    <property type="entry name" value="NAD(P)-binding Rossmann-fold domains"/>
    <property type="match status" value="1"/>
</dbReference>
<comment type="caution">
    <text evidence="4">The sequence shown here is derived from an EMBL/GenBank/DDBJ whole genome shotgun (WGS) entry which is preliminary data.</text>
</comment>
<dbReference type="PANTHER" id="PTHR43976">
    <property type="entry name" value="SHORT CHAIN DEHYDROGENASE"/>
    <property type="match status" value="1"/>
</dbReference>
<proteinExistence type="inferred from homology"/>
<dbReference type="EMBL" id="VTAV01000031">
    <property type="protein sequence ID" value="TYR30823.1"/>
    <property type="molecule type" value="Genomic_DNA"/>
</dbReference>
<protein>
    <submittedName>
        <fullName evidence="4">SDR family oxidoreductase</fullName>
    </submittedName>
</protein>
<dbReference type="Proteomes" id="UP000322362">
    <property type="component" value="Unassembled WGS sequence"/>
</dbReference>
<evidence type="ECO:0000256" key="3">
    <source>
        <dbReference type="RuleBase" id="RU000363"/>
    </source>
</evidence>
<evidence type="ECO:0000313" key="4">
    <source>
        <dbReference type="EMBL" id="TYR30823.1"/>
    </source>
</evidence>
<accession>A0A5D4GSE1</accession>
<reference evidence="4 5" key="1">
    <citation type="submission" date="2019-08" db="EMBL/GenBank/DDBJ databases">
        <title>Phlebobacter frassis gen. nov. sp. nov., a new member of family Sphingobacteriaceae isolated from sand fly rearing media.</title>
        <authorList>
            <person name="Kakumanu M.L."/>
            <person name="Marayati B.F."/>
            <person name="Wada-Katsumata A."/>
            <person name="Wasserberg G."/>
            <person name="Schal C."/>
            <person name="Apperson C.S."/>
            <person name="Ponnusamy L."/>
        </authorList>
    </citation>
    <scope>NUCLEOTIDE SEQUENCE [LARGE SCALE GENOMIC DNA]</scope>
    <source>
        <strain evidence="4 5">SSI9</strain>
    </source>
</reference>
<dbReference type="GO" id="GO:0016491">
    <property type="term" value="F:oxidoreductase activity"/>
    <property type="evidence" value="ECO:0007669"/>
    <property type="project" value="UniProtKB-KW"/>
</dbReference>
<evidence type="ECO:0000256" key="1">
    <source>
        <dbReference type="ARBA" id="ARBA00006484"/>
    </source>
</evidence>
<comment type="similarity">
    <text evidence="1 3">Belongs to the short-chain dehydrogenases/reductases (SDR) family.</text>
</comment>
<dbReference type="PANTHER" id="PTHR43976:SF16">
    <property type="entry name" value="SHORT-CHAIN DEHYDROGENASE_REDUCTASE FAMILY PROTEIN"/>
    <property type="match status" value="1"/>
</dbReference>
<dbReference type="PRINTS" id="PR00080">
    <property type="entry name" value="SDRFAMILY"/>
</dbReference>
<evidence type="ECO:0000313" key="5">
    <source>
        <dbReference type="Proteomes" id="UP000322362"/>
    </source>
</evidence>
<dbReference type="InterPro" id="IPR002347">
    <property type="entry name" value="SDR_fam"/>
</dbReference>
<dbReference type="CDD" id="cd05374">
    <property type="entry name" value="17beta-HSD-like_SDR_c"/>
    <property type="match status" value="1"/>
</dbReference>
<dbReference type="InterPro" id="IPR036291">
    <property type="entry name" value="NAD(P)-bd_dom_sf"/>
</dbReference>
<dbReference type="InterPro" id="IPR051911">
    <property type="entry name" value="SDR_oxidoreductase"/>
</dbReference>
<dbReference type="Gene3D" id="3.40.50.720">
    <property type="entry name" value="NAD(P)-binding Rossmann-like Domain"/>
    <property type="match status" value="1"/>
</dbReference>
<dbReference type="RefSeq" id="WP_148921327.1">
    <property type="nucleotide sequence ID" value="NZ_VTAV01000031.1"/>
</dbReference>
<sequence length="270" mass="29607">MNKTIFITGASSGLGKVTAKLFSEKGWTVIATMRNPESETELSLLPNVHLLELDISNANQITAIVTKAEQIAPVDVLFNNAGYVLAGALEATSDEQLEQQFNTNVFGTIRLTRAFLPYFRTRKTGTIITTTSLGAYIPDPFMALYSATKSALAGWTAGMSYELDRIGVSIKTIVPGFMQTNFVGNAQMIQHEAAYQEDWGKVLHAYANPNAAVNADNPSDIAKVVYEAATDEKKSLHYFAGNDATTRYRELSLQGIDSILDTRKKVFFDN</sequence>
<evidence type="ECO:0000256" key="2">
    <source>
        <dbReference type="ARBA" id="ARBA00023002"/>
    </source>
</evidence>
<dbReference type="AlphaFoldDB" id="A0A5D4GSE1"/>
<gene>
    <name evidence="4" type="ORF">FXV77_21605</name>
</gene>
<keyword evidence="2" id="KW-0560">Oxidoreductase</keyword>